<keyword evidence="3" id="KW-1185">Reference proteome</keyword>
<dbReference type="InterPro" id="IPR011600">
    <property type="entry name" value="Pept_C14_caspase"/>
</dbReference>
<protein>
    <submittedName>
        <fullName evidence="2">Caspase family protein</fullName>
    </submittedName>
</protein>
<gene>
    <name evidence="2" type="ORF">H7K45_25690</name>
</gene>
<feature type="domain" description="Peptidase C14 caspase" evidence="1">
    <location>
        <begin position="8"/>
        <end position="243"/>
    </location>
</feature>
<dbReference type="GO" id="GO:0006508">
    <property type="term" value="P:proteolysis"/>
    <property type="evidence" value="ECO:0007669"/>
    <property type="project" value="InterPro"/>
</dbReference>
<dbReference type="Gene3D" id="3.40.50.1460">
    <property type="match status" value="1"/>
</dbReference>
<sequence length="332" mass="36079">MPANDFGVVLGVSHYVDLARLDGPQHDASAFRSWLVDGAGVPPENIEFVAAADDEGKPVAAKLADAFEQIVDRARDRGASRRLYVYFAGHGIAASYSHLVLLAANAAGDKLNHGLNTREYRDGLASVAPFSEQLFFFDCCRKYDWVAKGTKPPWTPITPQSLAVKQYTFYASEFQKSAYERAPVFTTMRGLFSRALISGLEGAAAVRQSGDWVVTTDSLARYLQRKVPALAAEHDLHQEPQREFSGPANDLVIVTVSAPVERSVTFELAPEEKTLLVFTAAYELVAELMAPATTVGLAPGQYMVLALPSRRRTIVDVDGGIDRLSVTVSANA</sequence>
<dbReference type="AlphaFoldDB" id="A0A9X3BW31"/>
<dbReference type="GO" id="GO:0004197">
    <property type="term" value="F:cysteine-type endopeptidase activity"/>
    <property type="evidence" value="ECO:0007669"/>
    <property type="project" value="InterPro"/>
</dbReference>
<dbReference type="EMBL" id="JACKVK010000013">
    <property type="protein sequence ID" value="MCV7423950.1"/>
    <property type="molecule type" value="Genomic_DNA"/>
</dbReference>
<organism evidence="2 3">
    <name type="scientific">Mycobacterium yunnanensis</name>
    <dbReference type="NCBI Taxonomy" id="368477"/>
    <lineage>
        <taxon>Bacteria</taxon>
        <taxon>Bacillati</taxon>
        <taxon>Actinomycetota</taxon>
        <taxon>Actinomycetes</taxon>
        <taxon>Mycobacteriales</taxon>
        <taxon>Mycobacteriaceae</taxon>
        <taxon>Mycobacterium</taxon>
    </lineage>
</organism>
<proteinExistence type="predicted"/>
<evidence type="ECO:0000313" key="2">
    <source>
        <dbReference type="EMBL" id="MCV7423950.1"/>
    </source>
</evidence>
<reference evidence="2" key="2">
    <citation type="journal article" date="2022" name="BMC Genomics">
        <title>Comparative genome analysis of mycobacteria focusing on tRNA and non-coding RNA.</title>
        <authorList>
            <person name="Behra P.R.K."/>
            <person name="Pettersson B.M.F."/>
            <person name="Ramesh M."/>
            <person name="Das S."/>
            <person name="Dasgupta S."/>
            <person name="Kirsebom L.A."/>
        </authorList>
    </citation>
    <scope>NUCLEOTIDE SEQUENCE</scope>
    <source>
        <strain evidence="2">DSM 44838</strain>
    </source>
</reference>
<evidence type="ECO:0000313" key="3">
    <source>
        <dbReference type="Proteomes" id="UP001141629"/>
    </source>
</evidence>
<evidence type="ECO:0000259" key="1">
    <source>
        <dbReference type="Pfam" id="PF00656"/>
    </source>
</evidence>
<dbReference type="Pfam" id="PF00656">
    <property type="entry name" value="Peptidase_C14"/>
    <property type="match status" value="1"/>
</dbReference>
<dbReference type="Proteomes" id="UP001141629">
    <property type="component" value="Unassembled WGS sequence"/>
</dbReference>
<accession>A0A9X3BW31</accession>
<name>A0A9X3BW31_9MYCO</name>
<reference evidence="2" key="1">
    <citation type="submission" date="2020-07" db="EMBL/GenBank/DDBJ databases">
        <authorList>
            <person name="Pettersson B.M.F."/>
            <person name="Behra P.R.K."/>
            <person name="Ramesh M."/>
            <person name="Das S."/>
            <person name="Dasgupta S."/>
            <person name="Kirsebom L.A."/>
        </authorList>
    </citation>
    <scope>NUCLEOTIDE SEQUENCE</scope>
    <source>
        <strain evidence="2">DSM 44838</strain>
    </source>
</reference>
<dbReference type="RefSeq" id="WP_263998924.1">
    <property type="nucleotide sequence ID" value="NZ_JACKVK010000013.1"/>
</dbReference>
<comment type="caution">
    <text evidence="2">The sequence shown here is derived from an EMBL/GenBank/DDBJ whole genome shotgun (WGS) entry which is preliminary data.</text>
</comment>